<name>A0A7W8Q544_PARAM</name>
<dbReference type="InterPro" id="IPR001753">
    <property type="entry name" value="Enoyl-CoA_hydra/iso"/>
</dbReference>
<keyword evidence="2" id="KW-0576">Peroxisome</keyword>
<dbReference type="InterPro" id="IPR029045">
    <property type="entry name" value="ClpP/crotonase-like_dom_sf"/>
</dbReference>
<sequence>MAGGEIAGCPTKALNSGDVCTRMANLYDLPDDIQVTADGGLRIITLNRPDDLNASTTEMLFSYPKLFAALASDPDARVGILTGAGRAFSAGGNMNHFVKTLDDPEFAAQVQENARRTIHGFIDVPIPLIAAVNGPAVGWGATMATLCDIVLMSEKSFLAEPHINIGLVVGDGISVAWPLYTSLLRAKELIFTGERITPRQAVEFGLANRVVEPEKLMDEALALAEKLLKQPRNALRETKKLMNLHLHRSAAQMLDTTLARQLAATLSNEHHQIASAFIAQQKRKQG</sequence>
<comment type="caution">
    <text evidence="4">The sequence shown here is derived from an EMBL/GenBank/DDBJ whole genome shotgun (WGS) entry which is preliminary data.</text>
</comment>
<evidence type="ECO:0000256" key="2">
    <source>
        <dbReference type="ARBA" id="ARBA00023140"/>
    </source>
</evidence>
<dbReference type="GO" id="GO:0004165">
    <property type="term" value="F:delta(3)-delta(2)-enoyl-CoA isomerase activity"/>
    <property type="evidence" value="ECO:0007669"/>
    <property type="project" value="UniProtKB-ARBA"/>
</dbReference>
<protein>
    <submittedName>
        <fullName evidence="4">Enoyl-CoA hydratase/carnithine racemase</fullName>
    </submittedName>
</protein>
<comment type="subcellular location">
    <subcellularLocation>
        <location evidence="1">Peroxisome</location>
    </subcellularLocation>
</comment>
<evidence type="ECO:0000313" key="4">
    <source>
        <dbReference type="EMBL" id="MBB5423483.1"/>
    </source>
</evidence>
<evidence type="ECO:0000313" key="5">
    <source>
        <dbReference type="Proteomes" id="UP000592780"/>
    </source>
</evidence>
<dbReference type="EMBL" id="JACHDD010000003">
    <property type="protein sequence ID" value="MBB5423483.1"/>
    <property type="molecule type" value="Genomic_DNA"/>
</dbReference>
<dbReference type="AlphaFoldDB" id="A0A7W8Q544"/>
<dbReference type="SUPFAM" id="SSF52096">
    <property type="entry name" value="ClpP/crotonase"/>
    <property type="match status" value="1"/>
</dbReference>
<dbReference type="CDD" id="cd06558">
    <property type="entry name" value="crotonase-like"/>
    <property type="match status" value="1"/>
</dbReference>
<proteinExistence type="predicted"/>
<accession>A0A7W8Q544</accession>
<dbReference type="InterPro" id="IPR051053">
    <property type="entry name" value="ECH/Chromodomain_protein"/>
</dbReference>
<dbReference type="PANTHER" id="PTHR43684:SF1">
    <property type="entry name" value="ENOYL-COA DELTA ISOMERASE 2"/>
    <property type="match status" value="1"/>
</dbReference>
<dbReference type="PANTHER" id="PTHR43684">
    <property type="match status" value="1"/>
</dbReference>
<reference evidence="4 5" key="1">
    <citation type="submission" date="2020-08" db="EMBL/GenBank/DDBJ databases">
        <title>Genomic Encyclopedia of Type Strains, Phase IV (KMG-V): Genome sequencing to study the core and pangenomes of soil and plant-associated prokaryotes.</title>
        <authorList>
            <person name="Whitman W."/>
        </authorList>
    </citation>
    <scope>NUCLEOTIDE SEQUENCE [LARGE SCALE GENOMIC DNA]</scope>
    <source>
        <strain evidence="4 5">JPY158</strain>
    </source>
</reference>
<dbReference type="Gene3D" id="3.90.226.10">
    <property type="entry name" value="2-enoyl-CoA Hydratase, Chain A, domain 1"/>
    <property type="match status" value="1"/>
</dbReference>
<keyword evidence="5" id="KW-1185">Reference proteome</keyword>
<dbReference type="Pfam" id="PF00378">
    <property type="entry name" value="ECH_1"/>
    <property type="match status" value="1"/>
</dbReference>
<dbReference type="RefSeq" id="WP_227717713.1">
    <property type="nucleotide sequence ID" value="NZ_JACHDD010000003.1"/>
</dbReference>
<dbReference type="Proteomes" id="UP000592780">
    <property type="component" value="Unassembled WGS sequence"/>
</dbReference>
<keyword evidence="3" id="KW-0413">Isomerase</keyword>
<evidence type="ECO:0000256" key="3">
    <source>
        <dbReference type="ARBA" id="ARBA00023235"/>
    </source>
</evidence>
<evidence type="ECO:0000256" key="1">
    <source>
        <dbReference type="ARBA" id="ARBA00004275"/>
    </source>
</evidence>
<gene>
    <name evidence="4" type="ORF">HDG40_001627</name>
</gene>
<organism evidence="4 5">
    <name type="scientific">Paraburkholderia atlantica</name>
    <dbReference type="NCBI Taxonomy" id="2654982"/>
    <lineage>
        <taxon>Bacteria</taxon>
        <taxon>Pseudomonadati</taxon>
        <taxon>Pseudomonadota</taxon>
        <taxon>Betaproteobacteria</taxon>
        <taxon>Burkholderiales</taxon>
        <taxon>Burkholderiaceae</taxon>
        <taxon>Paraburkholderia</taxon>
    </lineage>
</organism>